<gene>
    <name evidence="1" type="ORF">K488DRAFT_10511</name>
</gene>
<dbReference type="EMBL" id="MU273683">
    <property type="protein sequence ID" value="KAI0029338.1"/>
    <property type="molecule type" value="Genomic_DNA"/>
</dbReference>
<reference evidence="1" key="2">
    <citation type="journal article" date="2022" name="New Phytol.">
        <title>Evolutionary transition to the ectomycorrhizal habit in the genomes of a hyperdiverse lineage of mushroom-forming fungi.</title>
        <authorList>
            <person name="Looney B."/>
            <person name="Miyauchi S."/>
            <person name="Morin E."/>
            <person name="Drula E."/>
            <person name="Courty P.E."/>
            <person name="Kohler A."/>
            <person name="Kuo A."/>
            <person name="LaButti K."/>
            <person name="Pangilinan J."/>
            <person name="Lipzen A."/>
            <person name="Riley R."/>
            <person name="Andreopoulos W."/>
            <person name="He G."/>
            <person name="Johnson J."/>
            <person name="Nolan M."/>
            <person name="Tritt A."/>
            <person name="Barry K.W."/>
            <person name="Grigoriev I.V."/>
            <person name="Nagy L.G."/>
            <person name="Hibbett D."/>
            <person name="Henrissat B."/>
            <person name="Matheny P.B."/>
            <person name="Labbe J."/>
            <person name="Martin F.M."/>
        </authorList>
    </citation>
    <scope>NUCLEOTIDE SEQUENCE</scope>
    <source>
        <strain evidence="1">EC-137</strain>
    </source>
</reference>
<dbReference type="Proteomes" id="UP000814128">
    <property type="component" value="Unassembled WGS sequence"/>
</dbReference>
<reference evidence="1" key="1">
    <citation type="submission" date="2021-02" db="EMBL/GenBank/DDBJ databases">
        <authorList>
            <consortium name="DOE Joint Genome Institute"/>
            <person name="Ahrendt S."/>
            <person name="Looney B.P."/>
            <person name="Miyauchi S."/>
            <person name="Morin E."/>
            <person name="Drula E."/>
            <person name="Courty P.E."/>
            <person name="Chicoki N."/>
            <person name="Fauchery L."/>
            <person name="Kohler A."/>
            <person name="Kuo A."/>
            <person name="Labutti K."/>
            <person name="Pangilinan J."/>
            <person name="Lipzen A."/>
            <person name="Riley R."/>
            <person name="Andreopoulos W."/>
            <person name="He G."/>
            <person name="Johnson J."/>
            <person name="Barry K.W."/>
            <person name="Grigoriev I.V."/>
            <person name="Nagy L."/>
            <person name="Hibbett D."/>
            <person name="Henrissat B."/>
            <person name="Matheny P.B."/>
            <person name="Labbe J."/>
            <person name="Martin F."/>
        </authorList>
    </citation>
    <scope>NUCLEOTIDE SEQUENCE</scope>
    <source>
        <strain evidence="1">EC-137</strain>
    </source>
</reference>
<name>A0ACB8QC23_9AGAM</name>
<organism evidence="1 2">
    <name type="scientific">Vararia minispora EC-137</name>
    <dbReference type="NCBI Taxonomy" id="1314806"/>
    <lineage>
        <taxon>Eukaryota</taxon>
        <taxon>Fungi</taxon>
        <taxon>Dikarya</taxon>
        <taxon>Basidiomycota</taxon>
        <taxon>Agaricomycotina</taxon>
        <taxon>Agaricomycetes</taxon>
        <taxon>Russulales</taxon>
        <taxon>Lachnocladiaceae</taxon>
        <taxon>Vararia</taxon>
    </lineage>
</organism>
<proteinExistence type="predicted"/>
<protein>
    <submittedName>
        <fullName evidence="1">Uncharacterized protein</fullName>
    </submittedName>
</protein>
<feature type="non-terminal residue" evidence="1">
    <location>
        <position position="126"/>
    </location>
</feature>
<feature type="non-terminal residue" evidence="1">
    <location>
        <position position="1"/>
    </location>
</feature>
<sequence length="126" mass="13908">VSVNALWFLSLFTSLCCALFATLTQQWSRAYSREVRRHGPPRKRGPVHVFLSMGVERFGLDYFDAAIVSLLHLAVLFFVAGLAINLYTINSTVFYTVAAGIALGSLVYTALSVLPLMFADCPFQTP</sequence>
<comment type="caution">
    <text evidence="1">The sequence shown here is derived from an EMBL/GenBank/DDBJ whole genome shotgun (WGS) entry which is preliminary data.</text>
</comment>
<accession>A0ACB8QC23</accession>
<keyword evidence="2" id="KW-1185">Reference proteome</keyword>
<evidence type="ECO:0000313" key="2">
    <source>
        <dbReference type="Proteomes" id="UP000814128"/>
    </source>
</evidence>
<evidence type="ECO:0000313" key="1">
    <source>
        <dbReference type="EMBL" id="KAI0029338.1"/>
    </source>
</evidence>